<dbReference type="PROSITE" id="PS51372">
    <property type="entry name" value="PRD_2"/>
    <property type="match status" value="2"/>
</dbReference>
<dbReference type="Pfam" id="PF00874">
    <property type="entry name" value="PRD"/>
    <property type="match status" value="2"/>
</dbReference>
<dbReference type="SMART" id="SM01061">
    <property type="entry name" value="CAT_RBD"/>
    <property type="match status" value="1"/>
</dbReference>
<dbReference type="GO" id="GO:0006355">
    <property type="term" value="P:regulation of DNA-templated transcription"/>
    <property type="evidence" value="ECO:0007669"/>
    <property type="project" value="InterPro"/>
</dbReference>
<feature type="domain" description="PRD" evidence="2">
    <location>
        <begin position="65"/>
        <end position="170"/>
    </location>
</feature>
<dbReference type="InterPro" id="IPR036650">
    <property type="entry name" value="CAT_RNA-bd_dom_sf"/>
</dbReference>
<dbReference type="SUPFAM" id="SSF50151">
    <property type="entry name" value="SacY-like RNA-binding domain"/>
    <property type="match status" value="1"/>
</dbReference>
<dbReference type="Pfam" id="PF03123">
    <property type="entry name" value="CAT_RBD"/>
    <property type="match status" value="1"/>
</dbReference>
<dbReference type="PANTHER" id="PTHR30185">
    <property type="entry name" value="CRYPTIC BETA-GLUCOSIDE BGL OPERON ANTITERMINATOR"/>
    <property type="match status" value="1"/>
</dbReference>
<dbReference type="PANTHER" id="PTHR30185:SF15">
    <property type="entry name" value="CRYPTIC BETA-GLUCOSIDE BGL OPERON ANTITERMINATOR"/>
    <property type="match status" value="1"/>
</dbReference>
<dbReference type="SUPFAM" id="SSF63520">
    <property type="entry name" value="PTS-regulatory domain, PRD"/>
    <property type="match status" value="2"/>
</dbReference>
<dbReference type="InterPro" id="IPR036634">
    <property type="entry name" value="PRD_sf"/>
</dbReference>
<proteinExistence type="predicted"/>
<dbReference type="InterPro" id="IPR011608">
    <property type="entry name" value="PRD"/>
</dbReference>
<name>A0A1E5HCS8_9ENTE</name>
<gene>
    <name evidence="3" type="ORF">BCR24_02615</name>
</gene>
<dbReference type="AlphaFoldDB" id="A0A1E5HCS8"/>
<dbReference type="RefSeq" id="WP_069639908.1">
    <property type="nucleotide sequence ID" value="NZ_JAFBEZ010000002.1"/>
</dbReference>
<evidence type="ECO:0000313" key="4">
    <source>
        <dbReference type="Proteomes" id="UP000094469"/>
    </source>
</evidence>
<dbReference type="GO" id="GO:0003723">
    <property type="term" value="F:RNA binding"/>
    <property type="evidence" value="ECO:0007669"/>
    <property type="project" value="InterPro"/>
</dbReference>
<evidence type="ECO:0000313" key="3">
    <source>
        <dbReference type="EMBL" id="OEG22744.1"/>
    </source>
</evidence>
<comment type="caution">
    <text evidence="3">The sequence shown here is derived from an EMBL/GenBank/DDBJ whole genome shotgun (WGS) entry which is preliminary data.</text>
</comment>
<dbReference type="Gene3D" id="2.30.24.10">
    <property type="entry name" value="CAT RNA-binding domain"/>
    <property type="match status" value="1"/>
</dbReference>
<dbReference type="EMBL" id="MIKC01000012">
    <property type="protein sequence ID" value="OEG22744.1"/>
    <property type="molecule type" value="Genomic_DNA"/>
</dbReference>
<organism evidence="3 4">
    <name type="scientific">Enterococcus ureilyticus</name>
    <dbReference type="NCBI Taxonomy" id="1131292"/>
    <lineage>
        <taxon>Bacteria</taxon>
        <taxon>Bacillati</taxon>
        <taxon>Bacillota</taxon>
        <taxon>Bacilli</taxon>
        <taxon>Lactobacillales</taxon>
        <taxon>Enterococcaceae</taxon>
        <taxon>Enterococcus</taxon>
    </lineage>
</organism>
<dbReference type="Proteomes" id="UP000094469">
    <property type="component" value="Unassembled WGS sequence"/>
</dbReference>
<reference evidence="4" key="1">
    <citation type="submission" date="2016-09" db="EMBL/GenBank/DDBJ databases">
        <authorList>
            <person name="Gulvik C.A."/>
        </authorList>
    </citation>
    <scope>NUCLEOTIDE SEQUENCE [LARGE SCALE GENOMIC DNA]</scope>
    <source>
        <strain evidence="4">LMG 26676</strain>
    </source>
</reference>
<evidence type="ECO:0000256" key="1">
    <source>
        <dbReference type="ARBA" id="ARBA00022737"/>
    </source>
</evidence>
<dbReference type="OrthoDB" id="9813552at2"/>
<evidence type="ECO:0000259" key="2">
    <source>
        <dbReference type="PROSITE" id="PS51372"/>
    </source>
</evidence>
<keyword evidence="1" id="KW-0677">Repeat</keyword>
<dbReference type="InterPro" id="IPR004341">
    <property type="entry name" value="CAT_RNA-bd_dom"/>
</dbReference>
<dbReference type="Gene3D" id="1.10.1790.10">
    <property type="entry name" value="PRD domain"/>
    <property type="match status" value="2"/>
</dbReference>
<keyword evidence="4" id="KW-1185">Reference proteome</keyword>
<feature type="domain" description="PRD" evidence="2">
    <location>
        <begin position="171"/>
        <end position="281"/>
    </location>
</feature>
<protein>
    <submittedName>
        <fullName evidence="3">Transcription antiterminator BglG</fullName>
    </submittedName>
</protein>
<dbReference type="STRING" id="1131292.BCR24_02615"/>
<accession>A0A1E5HCS8</accession>
<sequence length="283" mass="32529">MILVKKVLNTSVVLVEKEGQEMIALGKGIGYDKKIGDVISDSSVDKIFLPIEEKKSSQFAELVAEIPMKFFEITKEVVSIAEGALDYKLNTSIYLTLSDHLHFAVERSEKGLNSSNRLYWEIKNYYPKEFHIGEIALEQMKANYQIELPNEEASNIAFHLINAQSGNHEDQDGLKKAKLVGTIVNMVRYSLGQEIDTNSVHYSRFITHVRFFVDRFFSNALLQEKEDELYRQMWSLYPVAMESATKVKKYVDQTYHTRIPENEIVYLGVHINRLINHSAINTD</sequence>
<dbReference type="InterPro" id="IPR050661">
    <property type="entry name" value="BglG_antiterminators"/>
</dbReference>